<evidence type="ECO:0000313" key="5">
    <source>
        <dbReference type="Proteomes" id="UP000431304"/>
    </source>
</evidence>
<dbReference type="InterPro" id="IPR010998">
    <property type="entry name" value="Integrase_recombinase_N"/>
</dbReference>
<dbReference type="RefSeq" id="WP_081695257.1">
    <property type="nucleotide sequence ID" value="NZ_CABKSU010000081.1"/>
</dbReference>
<feature type="domain" description="Integrase SAM-like N-terminal" evidence="3">
    <location>
        <begin position="4"/>
        <end position="47"/>
    </location>
</feature>
<evidence type="ECO:0000259" key="3">
    <source>
        <dbReference type="Pfam" id="PF14659"/>
    </source>
</evidence>
<name>A0A844E1F4_EUBRA</name>
<evidence type="ECO:0000256" key="2">
    <source>
        <dbReference type="ARBA" id="ARBA00023125"/>
    </source>
</evidence>
<comment type="caution">
    <text evidence="4">The sequence shown here is derived from an EMBL/GenBank/DDBJ whole genome shotgun (WGS) entry which is preliminary data.</text>
</comment>
<organism evidence="4 5">
    <name type="scientific">Eubacterium ramulus</name>
    <dbReference type="NCBI Taxonomy" id="39490"/>
    <lineage>
        <taxon>Bacteria</taxon>
        <taxon>Bacillati</taxon>
        <taxon>Bacillota</taxon>
        <taxon>Clostridia</taxon>
        <taxon>Eubacteriales</taxon>
        <taxon>Eubacteriaceae</taxon>
        <taxon>Eubacterium</taxon>
    </lineage>
</organism>
<keyword evidence="2" id="KW-0238">DNA-binding</keyword>
<proteinExistence type="inferred from homology"/>
<dbReference type="AlphaFoldDB" id="A0A844E1F4"/>
<sequence length="55" mass="6581">MVFYWLESIKGSSIKENTFSSYKSFAIHHILPTLGHITIQEIQQQWIYMLIYLTM</sequence>
<dbReference type="Pfam" id="PF14659">
    <property type="entry name" value="Phage_int_SAM_3"/>
    <property type="match status" value="1"/>
</dbReference>
<dbReference type="GO" id="GO:0015074">
    <property type="term" value="P:DNA integration"/>
    <property type="evidence" value="ECO:0007669"/>
    <property type="project" value="InterPro"/>
</dbReference>
<dbReference type="Proteomes" id="UP000431304">
    <property type="component" value="Unassembled WGS sequence"/>
</dbReference>
<protein>
    <recommendedName>
        <fullName evidence="3">Integrase SAM-like N-terminal domain-containing protein</fullName>
    </recommendedName>
</protein>
<comment type="similarity">
    <text evidence="1">Belongs to the 'phage' integrase family.</text>
</comment>
<dbReference type="GO" id="GO:0003677">
    <property type="term" value="F:DNA binding"/>
    <property type="evidence" value="ECO:0007669"/>
    <property type="project" value="UniProtKB-KW"/>
</dbReference>
<evidence type="ECO:0000313" key="4">
    <source>
        <dbReference type="EMBL" id="MSD16575.1"/>
    </source>
</evidence>
<dbReference type="Gene3D" id="1.10.150.130">
    <property type="match status" value="1"/>
</dbReference>
<gene>
    <name evidence="4" type="ORF">GKE72_10950</name>
</gene>
<dbReference type="EMBL" id="WKRA01000017">
    <property type="protein sequence ID" value="MSD16575.1"/>
    <property type="molecule type" value="Genomic_DNA"/>
</dbReference>
<dbReference type="InterPro" id="IPR004107">
    <property type="entry name" value="Integrase_SAM-like_N"/>
</dbReference>
<reference evidence="4 5" key="1">
    <citation type="journal article" date="2019" name="Nat. Med.">
        <title>A library of human gut bacterial isolates paired with longitudinal multiomics data enables mechanistic microbiome research.</title>
        <authorList>
            <person name="Poyet M."/>
            <person name="Groussin M."/>
            <person name="Gibbons S.M."/>
            <person name="Avila-Pacheco J."/>
            <person name="Jiang X."/>
            <person name="Kearney S.M."/>
            <person name="Perrotta A.R."/>
            <person name="Berdy B."/>
            <person name="Zhao S."/>
            <person name="Lieberman T.D."/>
            <person name="Swanson P.K."/>
            <person name="Smith M."/>
            <person name="Roesemann S."/>
            <person name="Alexander J.E."/>
            <person name="Rich S.A."/>
            <person name="Livny J."/>
            <person name="Vlamakis H."/>
            <person name="Clish C."/>
            <person name="Bullock K."/>
            <person name="Deik A."/>
            <person name="Scott J."/>
            <person name="Pierce K.A."/>
            <person name="Xavier R.J."/>
            <person name="Alm E.J."/>
        </authorList>
    </citation>
    <scope>NUCLEOTIDE SEQUENCE [LARGE SCALE GENOMIC DNA]</scope>
    <source>
        <strain evidence="4 5">BIOML-A3</strain>
    </source>
</reference>
<evidence type="ECO:0000256" key="1">
    <source>
        <dbReference type="ARBA" id="ARBA00008857"/>
    </source>
</evidence>
<accession>A0A844E1F4</accession>